<protein>
    <submittedName>
        <fullName evidence="1">Uncharacterized protein</fullName>
    </submittedName>
</protein>
<dbReference type="RefSeq" id="WP_407590297.1">
    <property type="nucleotide sequence ID" value="NZ_JBHDIY010000002.1"/>
</dbReference>
<evidence type="ECO:0000313" key="1">
    <source>
        <dbReference type="EMBL" id="MFL4468552.1"/>
    </source>
</evidence>
<keyword evidence="2" id="KW-1185">Reference proteome</keyword>
<comment type="caution">
    <text evidence="1">The sequence shown here is derived from an EMBL/GenBank/DDBJ whole genome shotgun (WGS) entry which is preliminary data.</text>
</comment>
<sequence>MGDYVAGDKIQGITLEQYQAGLMEREQQVVARLKESGVSPLDAKALRETLQRIDARQANIQASYRDVERLTAEIRTYHENVADKQLVEQAVLDIFDGNNANAAGKALEAGIPIETVPTIEATQSIFQEIRTKADFLKFVTERDLILSDNTNYKRLYGRNGSIEGFSVNLRSGTGSWAWVNGEYCEEFKHRDDHYPQYCPDVFVSNSGVKFEYESGDTAIYSKE</sequence>
<reference evidence="1 2" key="1">
    <citation type="submission" date="2024-08" db="EMBL/GenBank/DDBJ databases">
        <title>Tateyamaria sp. nov., isolated from marine algae.</title>
        <authorList>
            <person name="Choi B.J."/>
            <person name="Kim J.M."/>
            <person name="Lee J.K."/>
            <person name="Choi D.G."/>
            <person name="Bayburt H."/>
            <person name="Baek J.H."/>
            <person name="Han D.M."/>
            <person name="Jeon C.O."/>
        </authorList>
    </citation>
    <scope>NUCLEOTIDE SEQUENCE [LARGE SCALE GENOMIC DNA]</scope>
    <source>
        <strain evidence="1 2">KMU-156</strain>
    </source>
</reference>
<evidence type="ECO:0000313" key="2">
    <source>
        <dbReference type="Proteomes" id="UP001627408"/>
    </source>
</evidence>
<dbReference type="EMBL" id="JBHDIY010000002">
    <property type="protein sequence ID" value="MFL4468552.1"/>
    <property type="molecule type" value="Genomic_DNA"/>
</dbReference>
<name>A0ABW8USD1_9RHOB</name>
<gene>
    <name evidence="1" type="ORF">ACERZ8_01190</name>
</gene>
<organism evidence="1 2">
    <name type="scientific">Tateyamaria armeniaca</name>
    <dbReference type="NCBI Taxonomy" id="2518930"/>
    <lineage>
        <taxon>Bacteria</taxon>
        <taxon>Pseudomonadati</taxon>
        <taxon>Pseudomonadota</taxon>
        <taxon>Alphaproteobacteria</taxon>
        <taxon>Rhodobacterales</taxon>
        <taxon>Roseobacteraceae</taxon>
        <taxon>Tateyamaria</taxon>
    </lineage>
</organism>
<accession>A0ABW8USD1</accession>
<proteinExistence type="predicted"/>
<dbReference type="Proteomes" id="UP001627408">
    <property type="component" value="Unassembled WGS sequence"/>
</dbReference>